<evidence type="ECO:0000313" key="1">
    <source>
        <dbReference type="EMBL" id="QTA82057.1"/>
    </source>
</evidence>
<name>A0A975BB16_9BACT</name>
<dbReference type="KEGG" id="dli:dnl_44210"/>
<dbReference type="AlphaFoldDB" id="A0A975BB16"/>
<proteinExistence type="predicted"/>
<evidence type="ECO:0000313" key="2">
    <source>
        <dbReference type="Proteomes" id="UP000663720"/>
    </source>
</evidence>
<dbReference type="Proteomes" id="UP000663720">
    <property type="component" value="Chromosome"/>
</dbReference>
<reference evidence="1" key="1">
    <citation type="journal article" date="2021" name="Microb. Physiol.">
        <title>Proteogenomic Insights into the Physiology of Marine, Sulfate-Reducing, Filamentous Desulfonema limicola and Desulfonema magnum.</title>
        <authorList>
            <person name="Schnaars V."/>
            <person name="Wohlbrand L."/>
            <person name="Scheve S."/>
            <person name="Hinrichs C."/>
            <person name="Reinhardt R."/>
            <person name="Rabus R."/>
        </authorList>
    </citation>
    <scope>NUCLEOTIDE SEQUENCE</scope>
    <source>
        <strain evidence="1">5ac10</strain>
    </source>
</reference>
<gene>
    <name evidence="1" type="ORF">dnl_44210</name>
</gene>
<protein>
    <submittedName>
        <fullName evidence="1">Uncharacterized protein</fullName>
    </submittedName>
</protein>
<accession>A0A975BB16</accession>
<sequence>MKSQIQVLLWKLKLGGNSTPRGGKAEKGRLMEIDQVSSGN</sequence>
<dbReference type="EMBL" id="CP061799">
    <property type="protein sequence ID" value="QTA82057.1"/>
    <property type="molecule type" value="Genomic_DNA"/>
</dbReference>
<keyword evidence="2" id="KW-1185">Reference proteome</keyword>
<organism evidence="1 2">
    <name type="scientific">Desulfonema limicola</name>
    <dbReference type="NCBI Taxonomy" id="45656"/>
    <lineage>
        <taxon>Bacteria</taxon>
        <taxon>Pseudomonadati</taxon>
        <taxon>Thermodesulfobacteriota</taxon>
        <taxon>Desulfobacteria</taxon>
        <taxon>Desulfobacterales</taxon>
        <taxon>Desulfococcaceae</taxon>
        <taxon>Desulfonema</taxon>
    </lineage>
</organism>